<comment type="caution">
    <text evidence="1">The sequence shown here is derived from an EMBL/GenBank/DDBJ whole genome shotgun (WGS) entry which is preliminary data.</text>
</comment>
<keyword evidence="2" id="KW-1185">Reference proteome</keyword>
<evidence type="ECO:0000313" key="1">
    <source>
        <dbReference type="EMBL" id="GBM48086.1"/>
    </source>
</evidence>
<accession>A0A4Y2G5P0</accession>
<sequence>MEKQLIRSGMQEHQSLVDKDSFAYSKCLLFADDLKLFSSMNNNLDAVLLQNDLDGLFKWCTVNKLHLNIEKCSILSYTRKSQPLNRVYKINDLVLSCSDSVTDLVSSLTLNLIFPNTLIPWSLRHIVDLEFLNAKLGNFRVKLP</sequence>
<dbReference type="AlphaFoldDB" id="A0A4Y2G5P0"/>
<evidence type="ECO:0008006" key="3">
    <source>
        <dbReference type="Google" id="ProtNLM"/>
    </source>
</evidence>
<dbReference type="EMBL" id="BGPR01001202">
    <property type="protein sequence ID" value="GBM48086.1"/>
    <property type="molecule type" value="Genomic_DNA"/>
</dbReference>
<dbReference type="Proteomes" id="UP000499080">
    <property type="component" value="Unassembled WGS sequence"/>
</dbReference>
<name>A0A4Y2G5P0_ARAVE</name>
<gene>
    <name evidence="1" type="ORF">AVEN_34407_1</name>
</gene>
<dbReference type="OrthoDB" id="10056483at2759"/>
<proteinExistence type="predicted"/>
<protein>
    <recommendedName>
        <fullName evidence="3">Reverse transcriptase domain-containing protein</fullName>
    </recommendedName>
</protein>
<organism evidence="1 2">
    <name type="scientific">Araneus ventricosus</name>
    <name type="common">Orbweaver spider</name>
    <name type="synonym">Epeira ventricosa</name>
    <dbReference type="NCBI Taxonomy" id="182803"/>
    <lineage>
        <taxon>Eukaryota</taxon>
        <taxon>Metazoa</taxon>
        <taxon>Ecdysozoa</taxon>
        <taxon>Arthropoda</taxon>
        <taxon>Chelicerata</taxon>
        <taxon>Arachnida</taxon>
        <taxon>Araneae</taxon>
        <taxon>Araneomorphae</taxon>
        <taxon>Entelegynae</taxon>
        <taxon>Araneoidea</taxon>
        <taxon>Araneidae</taxon>
        <taxon>Araneus</taxon>
    </lineage>
</organism>
<evidence type="ECO:0000313" key="2">
    <source>
        <dbReference type="Proteomes" id="UP000499080"/>
    </source>
</evidence>
<reference evidence="1 2" key="1">
    <citation type="journal article" date="2019" name="Sci. Rep.">
        <title>Orb-weaving spider Araneus ventricosus genome elucidates the spidroin gene catalogue.</title>
        <authorList>
            <person name="Kono N."/>
            <person name="Nakamura H."/>
            <person name="Ohtoshi R."/>
            <person name="Moran D.A.P."/>
            <person name="Shinohara A."/>
            <person name="Yoshida Y."/>
            <person name="Fujiwara M."/>
            <person name="Mori M."/>
            <person name="Tomita M."/>
            <person name="Arakawa K."/>
        </authorList>
    </citation>
    <scope>NUCLEOTIDE SEQUENCE [LARGE SCALE GENOMIC DNA]</scope>
</reference>